<feature type="non-terminal residue" evidence="2">
    <location>
        <position position="1"/>
    </location>
</feature>
<evidence type="ECO:0000313" key="3">
    <source>
        <dbReference type="Proteomes" id="UP001451303"/>
    </source>
</evidence>
<proteinExistence type="predicted"/>
<reference evidence="2 3" key="1">
    <citation type="submission" date="2023-09" db="EMBL/GenBank/DDBJ databases">
        <title>Multi-omics analysis of a traditional fermented food reveals byproduct-associated fungal strains for waste-to-food upcycling.</title>
        <authorList>
            <consortium name="Lawrence Berkeley National Laboratory"/>
            <person name="Rekdal V.M."/>
            <person name="Villalobos-Escobedo J.M."/>
            <person name="Rodriguez-Valeron N."/>
            <person name="Garcia M.O."/>
            <person name="Vasquez D.P."/>
            <person name="Damayanti I."/>
            <person name="Sorensen P.M."/>
            <person name="Baidoo E.E."/>
            <person name="De Carvalho A.C."/>
            <person name="Riley R."/>
            <person name="Lipzen A."/>
            <person name="He G."/>
            <person name="Yan M."/>
            <person name="Haridas S."/>
            <person name="Daum C."/>
            <person name="Yoshinaga Y."/>
            <person name="Ng V."/>
            <person name="Grigoriev I.V."/>
            <person name="Munk R."/>
            <person name="Nuraida L."/>
            <person name="Wijaya C.H."/>
            <person name="Morales P.-C."/>
            <person name="Keasling J.D."/>
        </authorList>
    </citation>
    <scope>NUCLEOTIDE SEQUENCE [LARGE SCALE GENOMIC DNA]</scope>
    <source>
        <strain evidence="2 3">FGSC 2613</strain>
    </source>
</reference>
<keyword evidence="1" id="KW-1133">Transmembrane helix</keyword>
<feature type="transmembrane region" description="Helical" evidence="1">
    <location>
        <begin position="6"/>
        <end position="23"/>
    </location>
</feature>
<comment type="caution">
    <text evidence="2">The sequence shown here is derived from an EMBL/GenBank/DDBJ whole genome shotgun (WGS) entry which is preliminary data.</text>
</comment>
<keyword evidence="1" id="KW-0472">Membrane</keyword>
<name>A0ABR3DQQ5_NEUIN</name>
<organism evidence="2 3">
    <name type="scientific">Neurospora intermedia</name>
    <dbReference type="NCBI Taxonomy" id="5142"/>
    <lineage>
        <taxon>Eukaryota</taxon>
        <taxon>Fungi</taxon>
        <taxon>Dikarya</taxon>
        <taxon>Ascomycota</taxon>
        <taxon>Pezizomycotina</taxon>
        <taxon>Sordariomycetes</taxon>
        <taxon>Sordariomycetidae</taxon>
        <taxon>Sordariales</taxon>
        <taxon>Sordariaceae</taxon>
        <taxon>Neurospora</taxon>
    </lineage>
</organism>
<evidence type="ECO:0000313" key="2">
    <source>
        <dbReference type="EMBL" id="KAL0474974.1"/>
    </source>
</evidence>
<dbReference type="EMBL" id="JAVLET010000001">
    <property type="protein sequence ID" value="KAL0474974.1"/>
    <property type="molecule type" value="Genomic_DNA"/>
</dbReference>
<protein>
    <submittedName>
        <fullName evidence="2">Uncharacterized protein</fullName>
    </submittedName>
</protein>
<gene>
    <name evidence="2" type="ORF">QR685DRAFT_431543</name>
</gene>
<sequence>YSLKVTIILFLNTSTYLHIVIYLNNTLVIRSLRNTLLPLLQITFLKFQILYKFYGLINIRWVPGYKSIIENKIINEFAKAGAEKRKVTNRRVITLIYSKRFTKREV</sequence>
<keyword evidence="1" id="KW-0812">Transmembrane</keyword>
<dbReference type="Proteomes" id="UP001451303">
    <property type="component" value="Unassembled WGS sequence"/>
</dbReference>
<evidence type="ECO:0000256" key="1">
    <source>
        <dbReference type="SAM" id="Phobius"/>
    </source>
</evidence>
<accession>A0ABR3DQQ5</accession>
<keyword evidence="3" id="KW-1185">Reference proteome</keyword>